<protein>
    <submittedName>
        <fullName evidence="1">Uncharacterized protein</fullName>
    </submittedName>
</protein>
<name>A0A0C2IS23_THEKT</name>
<organism evidence="1 2">
    <name type="scientific">Thelohanellus kitauei</name>
    <name type="common">Myxosporean</name>
    <dbReference type="NCBI Taxonomy" id="669202"/>
    <lineage>
        <taxon>Eukaryota</taxon>
        <taxon>Metazoa</taxon>
        <taxon>Cnidaria</taxon>
        <taxon>Myxozoa</taxon>
        <taxon>Myxosporea</taxon>
        <taxon>Bivalvulida</taxon>
        <taxon>Platysporina</taxon>
        <taxon>Myxobolidae</taxon>
        <taxon>Thelohanellus</taxon>
    </lineage>
</organism>
<sequence length="109" mass="12574">MIRVMLNVRPETIDQPKDFLTVRTQLISTLYTENQSISQLLNTTNMVEITDDMLIQASYSDVSDRLMVPGMMTQFYGKLLKIGVSIFGIYTSTSRYKSYFSYMLKEICS</sequence>
<dbReference type="AlphaFoldDB" id="A0A0C2IS23"/>
<keyword evidence="2" id="KW-1185">Reference proteome</keyword>
<gene>
    <name evidence="1" type="ORF">RF11_13361</name>
</gene>
<evidence type="ECO:0000313" key="2">
    <source>
        <dbReference type="Proteomes" id="UP000031668"/>
    </source>
</evidence>
<dbReference type="Proteomes" id="UP000031668">
    <property type="component" value="Unassembled WGS sequence"/>
</dbReference>
<evidence type="ECO:0000313" key="1">
    <source>
        <dbReference type="EMBL" id="KII68239.1"/>
    </source>
</evidence>
<proteinExistence type="predicted"/>
<comment type="caution">
    <text evidence="1">The sequence shown here is derived from an EMBL/GenBank/DDBJ whole genome shotgun (WGS) entry which is preliminary data.</text>
</comment>
<dbReference type="EMBL" id="JWZT01002881">
    <property type="protein sequence ID" value="KII68239.1"/>
    <property type="molecule type" value="Genomic_DNA"/>
</dbReference>
<reference evidence="1 2" key="1">
    <citation type="journal article" date="2014" name="Genome Biol. Evol.">
        <title>The genome of the myxosporean Thelohanellus kitauei shows adaptations to nutrient acquisition within its fish host.</title>
        <authorList>
            <person name="Yang Y."/>
            <person name="Xiong J."/>
            <person name="Zhou Z."/>
            <person name="Huo F."/>
            <person name="Miao W."/>
            <person name="Ran C."/>
            <person name="Liu Y."/>
            <person name="Zhang J."/>
            <person name="Feng J."/>
            <person name="Wang M."/>
            <person name="Wang M."/>
            <person name="Wang L."/>
            <person name="Yao B."/>
        </authorList>
    </citation>
    <scope>NUCLEOTIDE SEQUENCE [LARGE SCALE GENOMIC DNA]</scope>
    <source>
        <strain evidence="1">Wuqing</strain>
    </source>
</reference>
<accession>A0A0C2IS23</accession>